<protein>
    <submittedName>
        <fullName evidence="1">Uncharacterized protein</fullName>
    </submittedName>
</protein>
<sequence>MFSWAVAAGAGLSAGRPIATIGLNVGNQSVFSVLHSHSISLLCLCLTNQCNPTTNRVPLFWRPVKARG</sequence>
<dbReference type="Proteomes" id="UP000315471">
    <property type="component" value="Unassembled WGS sequence"/>
</dbReference>
<evidence type="ECO:0000313" key="1">
    <source>
        <dbReference type="EMBL" id="TWU35276.1"/>
    </source>
</evidence>
<dbReference type="AlphaFoldDB" id="A0A5C6DK21"/>
<evidence type="ECO:0000313" key="2">
    <source>
        <dbReference type="Proteomes" id="UP000315471"/>
    </source>
</evidence>
<proteinExistence type="predicted"/>
<gene>
    <name evidence="1" type="ORF">Q31b_53720</name>
</gene>
<keyword evidence="2" id="KW-1185">Reference proteome</keyword>
<reference evidence="1 2" key="1">
    <citation type="submission" date="2019-02" db="EMBL/GenBank/DDBJ databases">
        <title>Deep-cultivation of Planctomycetes and their phenomic and genomic characterization uncovers novel biology.</title>
        <authorList>
            <person name="Wiegand S."/>
            <person name="Jogler M."/>
            <person name="Boedeker C."/>
            <person name="Pinto D."/>
            <person name="Vollmers J."/>
            <person name="Rivas-Marin E."/>
            <person name="Kohn T."/>
            <person name="Peeters S.H."/>
            <person name="Heuer A."/>
            <person name="Rast P."/>
            <person name="Oberbeckmann S."/>
            <person name="Bunk B."/>
            <person name="Jeske O."/>
            <person name="Meyerdierks A."/>
            <person name="Storesund J.E."/>
            <person name="Kallscheuer N."/>
            <person name="Luecker S."/>
            <person name="Lage O.M."/>
            <person name="Pohl T."/>
            <person name="Merkel B.J."/>
            <person name="Hornburger P."/>
            <person name="Mueller R.-W."/>
            <person name="Bruemmer F."/>
            <person name="Labrenz M."/>
            <person name="Spormann A.M."/>
            <person name="Op Den Camp H."/>
            <person name="Overmann J."/>
            <person name="Amann R."/>
            <person name="Jetten M.S.M."/>
            <person name="Mascher T."/>
            <person name="Medema M.H."/>
            <person name="Devos D.P."/>
            <person name="Kaster A.-K."/>
            <person name="Ovreas L."/>
            <person name="Rohde M."/>
            <person name="Galperin M.Y."/>
            <person name="Jogler C."/>
        </authorList>
    </citation>
    <scope>NUCLEOTIDE SEQUENCE [LARGE SCALE GENOMIC DNA]</scope>
    <source>
        <strain evidence="1 2">Q31b</strain>
    </source>
</reference>
<dbReference type="EMBL" id="SJPY01000010">
    <property type="protein sequence ID" value="TWU35276.1"/>
    <property type="molecule type" value="Genomic_DNA"/>
</dbReference>
<name>A0A5C6DK21_9BACT</name>
<organism evidence="1 2">
    <name type="scientific">Novipirellula aureliae</name>
    <dbReference type="NCBI Taxonomy" id="2527966"/>
    <lineage>
        <taxon>Bacteria</taxon>
        <taxon>Pseudomonadati</taxon>
        <taxon>Planctomycetota</taxon>
        <taxon>Planctomycetia</taxon>
        <taxon>Pirellulales</taxon>
        <taxon>Pirellulaceae</taxon>
        <taxon>Novipirellula</taxon>
    </lineage>
</organism>
<comment type="caution">
    <text evidence="1">The sequence shown here is derived from an EMBL/GenBank/DDBJ whole genome shotgun (WGS) entry which is preliminary data.</text>
</comment>
<accession>A0A5C6DK21</accession>